<proteinExistence type="predicted"/>
<organism evidence="1">
    <name type="scientific">Arundo donax</name>
    <name type="common">Giant reed</name>
    <name type="synonym">Donax arundinaceus</name>
    <dbReference type="NCBI Taxonomy" id="35708"/>
    <lineage>
        <taxon>Eukaryota</taxon>
        <taxon>Viridiplantae</taxon>
        <taxon>Streptophyta</taxon>
        <taxon>Embryophyta</taxon>
        <taxon>Tracheophyta</taxon>
        <taxon>Spermatophyta</taxon>
        <taxon>Magnoliopsida</taxon>
        <taxon>Liliopsida</taxon>
        <taxon>Poales</taxon>
        <taxon>Poaceae</taxon>
        <taxon>PACMAD clade</taxon>
        <taxon>Arundinoideae</taxon>
        <taxon>Arundineae</taxon>
        <taxon>Arundo</taxon>
    </lineage>
</organism>
<reference evidence="1" key="2">
    <citation type="journal article" date="2015" name="Data Brief">
        <title>Shoot transcriptome of the giant reed, Arundo donax.</title>
        <authorList>
            <person name="Barrero R.A."/>
            <person name="Guerrero F.D."/>
            <person name="Moolhuijzen P."/>
            <person name="Goolsby J.A."/>
            <person name="Tidwell J."/>
            <person name="Bellgard S.E."/>
            <person name="Bellgard M.I."/>
        </authorList>
    </citation>
    <scope>NUCLEOTIDE SEQUENCE</scope>
    <source>
        <tissue evidence="1">Shoot tissue taken approximately 20 cm above the soil surface</tissue>
    </source>
</reference>
<sequence>MPSARRQRL</sequence>
<reference evidence="1" key="1">
    <citation type="submission" date="2014-09" db="EMBL/GenBank/DDBJ databases">
        <authorList>
            <person name="Magalhaes I.L.F."/>
            <person name="Oliveira U."/>
            <person name="Santos F.R."/>
            <person name="Vidigal T.H.D.A."/>
            <person name="Brescovit A.D."/>
            <person name="Santos A.J."/>
        </authorList>
    </citation>
    <scope>NUCLEOTIDE SEQUENCE</scope>
    <source>
        <tissue evidence="1">Shoot tissue taken approximately 20 cm above the soil surface</tissue>
    </source>
</reference>
<evidence type="ECO:0000313" key="1">
    <source>
        <dbReference type="EMBL" id="JAD60465.1"/>
    </source>
</evidence>
<dbReference type="EMBL" id="GBRH01237430">
    <property type="protein sequence ID" value="JAD60465.1"/>
    <property type="molecule type" value="Transcribed_RNA"/>
</dbReference>
<accession>A0A0A9BGV4</accession>
<protein>
    <submittedName>
        <fullName evidence="1">Uncharacterized protein</fullName>
    </submittedName>
</protein>
<name>A0A0A9BGV4_ARUDO</name>